<feature type="domain" description="Transcription regulator PadR N-terminal" evidence="1">
    <location>
        <begin position="26"/>
        <end position="98"/>
    </location>
</feature>
<keyword evidence="3" id="KW-1185">Reference proteome</keyword>
<dbReference type="PANTHER" id="PTHR33169">
    <property type="entry name" value="PADR-FAMILY TRANSCRIPTIONAL REGULATOR"/>
    <property type="match status" value="1"/>
</dbReference>
<dbReference type="InterPro" id="IPR036388">
    <property type="entry name" value="WH-like_DNA-bd_sf"/>
</dbReference>
<dbReference type="PANTHER" id="PTHR33169:SF14">
    <property type="entry name" value="TRANSCRIPTIONAL REGULATOR RV3488"/>
    <property type="match status" value="1"/>
</dbReference>
<dbReference type="Gene3D" id="1.10.10.10">
    <property type="entry name" value="Winged helix-like DNA-binding domain superfamily/Winged helix DNA-binding domain"/>
    <property type="match status" value="1"/>
</dbReference>
<proteinExistence type="predicted"/>
<protein>
    <submittedName>
        <fullName evidence="2">Transcriptional regulator, PadR family</fullName>
    </submittedName>
</protein>
<dbReference type="EMBL" id="CP000360">
    <property type="protein sequence ID" value="ABF42564.1"/>
    <property type="molecule type" value="Genomic_DNA"/>
</dbReference>
<dbReference type="HOGENOM" id="CLU_063440_3_1_0"/>
<evidence type="ECO:0000313" key="2">
    <source>
        <dbReference type="EMBL" id="ABF42564.1"/>
    </source>
</evidence>
<dbReference type="InterPro" id="IPR036390">
    <property type="entry name" value="WH_DNA-bd_sf"/>
</dbReference>
<accession>Q1IKN6</accession>
<dbReference type="KEGG" id="aba:Acid345_3563"/>
<dbReference type="RefSeq" id="WP_011524363.1">
    <property type="nucleotide sequence ID" value="NC_008009.1"/>
</dbReference>
<dbReference type="EnsemblBacteria" id="ABF42564">
    <property type="protein sequence ID" value="ABF42564"/>
    <property type="gene ID" value="Acid345_3563"/>
</dbReference>
<dbReference type="InterPro" id="IPR005149">
    <property type="entry name" value="Tscrpt_reg_PadR_N"/>
</dbReference>
<sequence length="125" mass="14409">MYLAKRDNGEDRWEAQLRKGALEMAILATLWQSKAYGLEIIRTLEERSQLVLAEGTIYPILSRLKEDAFLTSEWVEADAGHPRKYYALTKAGRERLQKMAEAWVDFSRNLSRLVAPVLSKKELPQ</sequence>
<dbReference type="Pfam" id="PF03551">
    <property type="entry name" value="PadR"/>
    <property type="match status" value="1"/>
</dbReference>
<evidence type="ECO:0000259" key="1">
    <source>
        <dbReference type="Pfam" id="PF03551"/>
    </source>
</evidence>
<gene>
    <name evidence="2" type="ordered locus">Acid345_3563</name>
</gene>
<dbReference type="OrthoDB" id="9791785at2"/>
<dbReference type="STRING" id="204669.Acid345_3563"/>
<name>Q1IKN6_KORVE</name>
<dbReference type="Proteomes" id="UP000002432">
    <property type="component" value="Chromosome"/>
</dbReference>
<dbReference type="AlphaFoldDB" id="Q1IKN6"/>
<reference evidence="2 3" key="1">
    <citation type="journal article" date="2009" name="Appl. Environ. Microbiol.">
        <title>Three genomes from the phylum Acidobacteria provide insight into the lifestyles of these microorganisms in soils.</title>
        <authorList>
            <person name="Ward N.L."/>
            <person name="Challacombe J.F."/>
            <person name="Janssen P.H."/>
            <person name="Henrissat B."/>
            <person name="Coutinho P.M."/>
            <person name="Wu M."/>
            <person name="Xie G."/>
            <person name="Haft D.H."/>
            <person name="Sait M."/>
            <person name="Badger J."/>
            <person name="Barabote R.D."/>
            <person name="Bradley B."/>
            <person name="Brettin T.S."/>
            <person name="Brinkac L.M."/>
            <person name="Bruce D."/>
            <person name="Creasy T."/>
            <person name="Daugherty S.C."/>
            <person name="Davidsen T.M."/>
            <person name="DeBoy R.T."/>
            <person name="Detter J.C."/>
            <person name="Dodson R.J."/>
            <person name="Durkin A.S."/>
            <person name="Ganapathy A."/>
            <person name="Gwinn-Giglio M."/>
            <person name="Han C.S."/>
            <person name="Khouri H."/>
            <person name="Kiss H."/>
            <person name="Kothari S.P."/>
            <person name="Madupu R."/>
            <person name="Nelson K.E."/>
            <person name="Nelson W.C."/>
            <person name="Paulsen I."/>
            <person name="Penn K."/>
            <person name="Ren Q."/>
            <person name="Rosovitz M.J."/>
            <person name="Selengut J.D."/>
            <person name="Shrivastava S."/>
            <person name="Sullivan S.A."/>
            <person name="Tapia R."/>
            <person name="Thompson L.S."/>
            <person name="Watkins K.L."/>
            <person name="Yang Q."/>
            <person name="Yu C."/>
            <person name="Zafar N."/>
            <person name="Zhou L."/>
            <person name="Kuske C.R."/>
        </authorList>
    </citation>
    <scope>NUCLEOTIDE SEQUENCE [LARGE SCALE GENOMIC DNA]</scope>
    <source>
        <strain evidence="2 3">Ellin345</strain>
    </source>
</reference>
<evidence type="ECO:0000313" key="3">
    <source>
        <dbReference type="Proteomes" id="UP000002432"/>
    </source>
</evidence>
<organism evidence="2 3">
    <name type="scientific">Koribacter versatilis (strain Ellin345)</name>
    <dbReference type="NCBI Taxonomy" id="204669"/>
    <lineage>
        <taxon>Bacteria</taxon>
        <taxon>Pseudomonadati</taxon>
        <taxon>Acidobacteriota</taxon>
        <taxon>Terriglobia</taxon>
        <taxon>Terriglobales</taxon>
        <taxon>Candidatus Korobacteraceae</taxon>
        <taxon>Candidatus Korobacter</taxon>
    </lineage>
</organism>
<dbReference type="SUPFAM" id="SSF46785">
    <property type="entry name" value="Winged helix' DNA-binding domain"/>
    <property type="match status" value="1"/>
</dbReference>
<dbReference type="eggNOG" id="COG1695">
    <property type="taxonomic scope" value="Bacteria"/>
</dbReference>
<dbReference type="InterPro" id="IPR052509">
    <property type="entry name" value="Metal_resp_DNA-bind_regulator"/>
</dbReference>